<dbReference type="Gene3D" id="1.10.155.10">
    <property type="entry name" value="Chemotaxis receptor methyltransferase CheR, N-terminal domain"/>
    <property type="match status" value="1"/>
</dbReference>
<dbReference type="PRINTS" id="PR00996">
    <property type="entry name" value="CHERMTFRASE"/>
</dbReference>
<dbReference type="EMBL" id="JBHRYN010000020">
    <property type="protein sequence ID" value="MFC3702777.1"/>
    <property type="molecule type" value="Genomic_DNA"/>
</dbReference>
<dbReference type="InterPro" id="IPR036804">
    <property type="entry name" value="CheR_N_sf"/>
</dbReference>
<keyword evidence="8" id="KW-1185">Reference proteome</keyword>
<dbReference type="SUPFAM" id="SSF47757">
    <property type="entry name" value="Chemotaxis receptor methyltransferase CheR, N-terminal domain"/>
    <property type="match status" value="1"/>
</dbReference>
<dbReference type="Gene3D" id="3.40.50.150">
    <property type="entry name" value="Vaccinia Virus protein VP39"/>
    <property type="match status" value="1"/>
</dbReference>
<evidence type="ECO:0000259" key="6">
    <source>
        <dbReference type="PROSITE" id="PS50123"/>
    </source>
</evidence>
<name>A0ABV7WU72_9GAMM</name>
<dbReference type="GO" id="GO:0008168">
    <property type="term" value="F:methyltransferase activity"/>
    <property type="evidence" value="ECO:0007669"/>
    <property type="project" value="UniProtKB-KW"/>
</dbReference>
<protein>
    <recommendedName>
        <fullName evidence="2">protein-glutamate O-methyltransferase</fullName>
        <ecNumber evidence="2">2.1.1.80</ecNumber>
    </recommendedName>
</protein>
<sequence length="274" mass="31081">MSDLTDGYEEFCAYLEKYSGIYLGANKQYLVSSRLRKLMAEHELPNLFALLKTIDRPGQAKLRTEVIDAMTTNETLWFRDNHPYRILEEILLPEFYGRKPAKPIRIWSAACSTGQEPYSISMIINDYKAKHRVMAGGEKIIATDISPSALAQAKAGEYASLAMGRGLDPMRLKKHFKEIENGQFKIDAKIASMIDFKLLNLQDSYAMLGKFDAIFCRNVLIYFTADFKKDILTRIHAILNPGGYLMVGASEAVNGLSDLYEMVHCRPGIIYRKK</sequence>
<comment type="catalytic activity">
    <reaction evidence="1">
        <text>L-glutamyl-[protein] + S-adenosyl-L-methionine = [protein]-L-glutamate 5-O-methyl ester + S-adenosyl-L-homocysteine</text>
        <dbReference type="Rhea" id="RHEA:24452"/>
        <dbReference type="Rhea" id="RHEA-COMP:10208"/>
        <dbReference type="Rhea" id="RHEA-COMP:10311"/>
        <dbReference type="ChEBI" id="CHEBI:29973"/>
        <dbReference type="ChEBI" id="CHEBI:57856"/>
        <dbReference type="ChEBI" id="CHEBI:59789"/>
        <dbReference type="ChEBI" id="CHEBI:82795"/>
        <dbReference type="EC" id="2.1.1.80"/>
    </reaction>
</comment>
<dbReference type="SUPFAM" id="SSF53335">
    <property type="entry name" value="S-adenosyl-L-methionine-dependent methyltransferases"/>
    <property type="match status" value="1"/>
</dbReference>
<organism evidence="7 8">
    <name type="scientific">Reinekea marina</name>
    <dbReference type="NCBI Taxonomy" id="1310421"/>
    <lineage>
        <taxon>Bacteria</taxon>
        <taxon>Pseudomonadati</taxon>
        <taxon>Pseudomonadota</taxon>
        <taxon>Gammaproteobacteria</taxon>
        <taxon>Oceanospirillales</taxon>
        <taxon>Saccharospirillaceae</taxon>
        <taxon>Reinekea</taxon>
    </lineage>
</organism>
<dbReference type="EC" id="2.1.1.80" evidence="2"/>
<evidence type="ECO:0000256" key="4">
    <source>
        <dbReference type="ARBA" id="ARBA00022679"/>
    </source>
</evidence>
<evidence type="ECO:0000256" key="3">
    <source>
        <dbReference type="ARBA" id="ARBA00022603"/>
    </source>
</evidence>
<gene>
    <name evidence="7" type="ORF">ACFOND_14140</name>
</gene>
<evidence type="ECO:0000256" key="1">
    <source>
        <dbReference type="ARBA" id="ARBA00001541"/>
    </source>
</evidence>
<dbReference type="Pfam" id="PF03705">
    <property type="entry name" value="CheR_N"/>
    <property type="match status" value="1"/>
</dbReference>
<dbReference type="InterPro" id="IPR050903">
    <property type="entry name" value="Bact_Chemotaxis_MeTrfase"/>
</dbReference>
<dbReference type="PANTHER" id="PTHR24422">
    <property type="entry name" value="CHEMOTAXIS PROTEIN METHYLTRANSFERASE"/>
    <property type="match status" value="1"/>
</dbReference>
<evidence type="ECO:0000256" key="5">
    <source>
        <dbReference type="ARBA" id="ARBA00022691"/>
    </source>
</evidence>
<dbReference type="SMART" id="SM00138">
    <property type="entry name" value="MeTrc"/>
    <property type="match status" value="1"/>
</dbReference>
<dbReference type="InterPro" id="IPR000780">
    <property type="entry name" value="CheR_MeTrfase"/>
</dbReference>
<reference evidence="8" key="1">
    <citation type="journal article" date="2019" name="Int. J. Syst. Evol. Microbiol.">
        <title>The Global Catalogue of Microorganisms (GCM) 10K type strain sequencing project: providing services to taxonomists for standard genome sequencing and annotation.</title>
        <authorList>
            <consortium name="The Broad Institute Genomics Platform"/>
            <consortium name="The Broad Institute Genome Sequencing Center for Infectious Disease"/>
            <person name="Wu L."/>
            <person name="Ma J."/>
        </authorList>
    </citation>
    <scope>NUCLEOTIDE SEQUENCE [LARGE SCALE GENOMIC DNA]</scope>
    <source>
        <strain evidence="8">CECT 8288</strain>
    </source>
</reference>
<dbReference type="PANTHER" id="PTHR24422:SF21">
    <property type="entry name" value="CHEMOTAXIS PROTEIN METHYLTRANSFERASE 1"/>
    <property type="match status" value="1"/>
</dbReference>
<dbReference type="Proteomes" id="UP001595710">
    <property type="component" value="Unassembled WGS sequence"/>
</dbReference>
<dbReference type="PROSITE" id="PS50123">
    <property type="entry name" value="CHER"/>
    <property type="match status" value="1"/>
</dbReference>
<feature type="domain" description="CheR-type methyltransferase" evidence="6">
    <location>
        <begin position="1"/>
        <end position="274"/>
    </location>
</feature>
<keyword evidence="4" id="KW-0808">Transferase</keyword>
<dbReference type="CDD" id="cd02440">
    <property type="entry name" value="AdoMet_MTases"/>
    <property type="match status" value="1"/>
</dbReference>
<evidence type="ECO:0000313" key="8">
    <source>
        <dbReference type="Proteomes" id="UP001595710"/>
    </source>
</evidence>
<keyword evidence="5" id="KW-0949">S-adenosyl-L-methionine</keyword>
<evidence type="ECO:0000256" key="2">
    <source>
        <dbReference type="ARBA" id="ARBA00012534"/>
    </source>
</evidence>
<dbReference type="Pfam" id="PF01739">
    <property type="entry name" value="CheR"/>
    <property type="match status" value="1"/>
</dbReference>
<dbReference type="RefSeq" id="WP_290282090.1">
    <property type="nucleotide sequence ID" value="NZ_JAUFQI010000001.1"/>
</dbReference>
<dbReference type="GO" id="GO:0032259">
    <property type="term" value="P:methylation"/>
    <property type="evidence" value="ECO:0007669"/>
    <property type="project" value="UniProtKB-KW"/>
</dbReference>
<keyword evidence="3 7" id="KW-0489">Methyltransferase</keyword>
<dbReference type="InterPro" id="IPR022642">
    <property type="entry name" value="CheR_C"/>
</dbReference>
<accession>A0ABV7WU72</accession>
<comment type="caution">
    <text evidence="7">The sequence shown here is derived from an EMBL/GenBank/DDBJ whole genome shotgun (WGS) entry which is preliminary data.</text>
</comment>
<dbReference type="InterPro" id="IPR022641">
    <property type="entry name" value="CheR_N"/>
</dbReference>
<proteinExistence type="predicted"/>
<evidence type="ECO:0000313" key="7">
    <source>
        <dbReference type="EMBL" id="MFC3702777.1"/>
    </source>
</evidence>
<dbReference type="InterPro" id="IPR029063">
    <property type="entry name" value="SAM-dependent_MTases_sf"/>
</dbReference>